<dbReference type="KEGG" id="mamp:MAMA39_06280"/>
<feature type="transmembrane region" description="Helical" evidence="2">
    <location>
        <begin position="363"/>
        <end position="385"/>
    </location>
</feature>
<evidence type="ECO:0000256" key="1">
    <source>
        <dbReference type="SAM" id="MobiDB-lite"/>
    </source>
</evidence>
<keyword evidence="4" id="KW-1185">Reference proteome</keyword>
<sequence length="487" mass="54148">MFKNMNQDSKQLLANTRQSLSTIFGNSFLVNEFSKNADFQLVVEKLIKIHQHLEIQLTPELVLTDKYIANFERLSNRKIDFTKMVISQDLDDLHDEINYVSVFAKNTFSRPLTDFTVNLANDVNLSDDQPLAVQPTVDGTPPGIPLSTDAKTVDVNDQPIKGEKIPAAAFKKRNQASNFVAEEDPNNKNVGFNPNLFNQKKAYQTSGYSGFNPIIQQLANQRLQVEILIGKVYRWNEKPRAVLLLQYFALFFSILFFVINGITIIVWAVASANGLQIANPLDPTDLTKAISITPRNLFTFIVGPIVMVIGGIVLTLRYFNDSQGKLSPTKMRRLQATVAAFLKDQSFPKVNDNLRYHLQTSTIIFVLVAYVIFNFSPFGGVFSQIRVLTNPDDLHAGTNNAGGIRGSSEVLAIYVSTIISLVAYAPLVIILIFAYLINPKVDFERLTALTEQYAKEAEAASRSGNIPGGIGPDYDGSYDNGPFGNNF</sequence>
<feature type="region of interest" description="Disordered" evidence="1">
    <location>
        <begin position="464"/>
        <end position="487"/>
    </location>
</feature>
<gene>
    <name evidence="3" type="ORF">MAMA39_06280</name>
</gene>
<accession>A0A292IJ84</accession>
<dbReference type="Proteomes" id="UP000261764">
    <property type="component" value="Chromosome I"/>
</dbReference>
<feature type="transmembrane region" description="Helical" evidence="2">
    <location>
        <begin position="411"/>
        <end position="437"/>
    </location>
</feature>
<dbReference type="EMBL" id="HG937516">
    <property type="protein sequence ID" value="CDN40745.1"/>
    <property type="molecule type" value="Genomic_DNA"/>
</dbReference>
<keyword evidence="2" id="KW-0472">Membrane</keyword>
<keyword evidence="2" id="KW-1133">Transmembrane helix</keyword>
<feature type="transmembrane region" description="Helical" evidence="2">
    <location>
        <begin position="241"/>
        <end position="270"/>
    </location>
</feature>
<keyword evidence="2" id="KW-0812">Transmembrane</keyword>
<proteinExistence type="predicted"/>
<evidence type="ECO:0000313" key="4">
    <source>
        <dbReference type="Proteomes" id="UP000261764"/>
    </source>
</evidence>
<evidence type="ECO:0000313" key="3">
    <source>
        <dbReference type="EMBL" id="CDN40745.1"/>
    </source>
</evidence>
<name>A0A292IJ84_9MOLU</name>
<organism evidence="3 4">
    <name type="scientific">Mycoplasma amphoriforme A39</name>
    <dbReference type="NCBI Taxonomy" id="572419"/>
    <lineage>
        <taxon>Bacteria</taxon>
        <taxon>Bacillati</taxon>
        <taxon>Mycoplasmatota</taxon>
        <taxon>Mollicutes</taxon>
        <taxon>Mycoplasmataceae</taxon>
        <taxon>Mycoplasma</taxon>
    </lineage>
</organism>
<evidence type="ECO:0000256" key="2">
    <source>
        <dbReference type="SAM" id="Phobius"/>
    </source>
</evidence>
<protein>
    <submittedName>
        <fullName evidence="3">Uncharacterized protein</fullName>
    </submittedName>
</protein>
<feature type="transmembrane region" description="Helical" evidence="2">
    <location>
        <begin position="297"/>
        <end position="319"/>
    </location>
</feature>
<dbReference type="AlphaFoldDB" id="A0A292IJ84"/>
<reference evidence="3 4" key="1">
    <citation type="journal article" date="2015" name="Clin. Infect. Dis.">
        <title>Genomic Investigations unmask Mycoplasma amphoriforme, a new respiratory pathogen.</title>
        <authorList>
            <person name="Gillespie S.H."/>
            <person name="Ling C.L."/>
            <person name="Oravcova K."/>
            <person name="Pinheiro M."/>
            <person name="Wells L."/>
            <person name="Bryant J.M."/>
            <person name="McHugh T.D."/>
            <person name="Bebear C."/>
            <person name="Webster D."/>
            <person name="Harris S.R."/>
            <person name="Seth-Smith H.M."/>
            <person name="Thomson N.R."/>
        </authorList>
    </citation>
    <scope>NUCLEOTIDE SEQUENCE [LARGE SCALE GENOMIC DNA]</scope>
    <source>
        <strain evidence="3 4">A39</strain>
    </source>
</reference>